<evidence type="ECO:0000256" key="1">
    <source>
        <dbReference type="SAM" id="MobiDB-lite"/>
    </source>
</evidence>
<proteinExistence type="predicted"/>
<feature type="region of interest" description="Disordered" evidence="1">
    <location>
        <begin position="324"/>
        <end position="346"/>
    </location>
</feature>
<feature type="compositionally biased region" description="Basic and acidic residues" evidence="1">
    <location>
        <begin position="440"/>
        <end position="464"/>
    </location>
</feature>
<dbReference type="AlphaFoldDB" id="A0A7S3ZYR0"/>
<feature type="compositionally biased region" description="Basic and acidic residues" evidence="1">
    <location>
        <begin position="416"/>
        <end position="431"/>
    </location>
</feature>
<evidence type="ECO:0000313" key="4">
    <source>
        <dbReference type="Proteomes" id="UP000789595"/>
    </source>
</evidence>
<keyword evidence="4" id="KW-1185">Reference proteome</keyword>
<dbReference type="EMBL" id="CAKKNE010000005">
    <property type="protein sequence ID" value="CAH0378051.1"/>
    <property type="molecule type" value="Genomic_DNA"/>
</dbReference>
<protein>
    <submittedName>
        <fullName evidence="2">Uncharacterized protein</fullName>
    </submittedName>
</protein>
<dbReference type="PANTHER" id="PTHR38758">
    <property type="entry name" value="PUTATIVE-RELATED"/>
    <property type="match status" value="1"/>
</dbReference>
<dbReference type="EMBL" id="HBIW01015273">
    <property type="protein sequence ID" value="CAE0697732.1"/>
    <property type="molecule type" value="Transcribed_RNA"/>
</dbReference>
<feature type="compositionally biased region" description="Basic and acidic residues" evidence="1">
    <location>
        <begin position="387"/>
        <end position="408"/>
    </location>
</feature>
<reference evidence="3" key="2">
    <citation type="submission" date="2021-11" db="EMBL/GenBank/DDBJ databases">
        <authorList>
            <consortium name="Genoscope - CEA"/>
            <person name="William W."/>
        </authorList>
    </citation>
    <scope>NUCLEOTIDE SEQUENCE</scope>
</reference>
<accession>A0A7S3ZYR0</accession>
<feature type="compositionally biased region" description="Basic and acidic residues" evidence="1">
    <location>
        <begin position="365"/>
        <end position="379"/>
    </location>
</feature>
<feature type="region of interest" description="Disordered" evidence="1">
    <location>
        <begin position="364"/>
        <end position="499"/>
    </location>
</feature>
<reference evidence="2" key="1">
    <citation type="submission" date="2021-01" db="EMBL/GenBank/DDBJ databases">
        <authorList>
            <person name="Corre E."/>
            <person name="Pelletier E."/>
            <person name="Niang G."/>
            <person name="Scheremetjew M."/>
            <person name="Finn R."/>
            <person name="Kale V."/>
            <person name="Holt S."/>
            <person name="Cochrane G."/>
            <person name="Meng A."/>
            <person name="Brown T."/>
            <person name="Cohen L."/>
        </authorList>
    </citation>
    <scope>NUCLEOTIDE SEQUENCE</scope>
    <source>
        <strain evidence="2">CCMP1756</strain>
    </source>
</reference>
<organism evidence="2">
    <name type="scientific">Pelagomonas calceolata</name>
    <dbReference type="NCBI Taxonomy" id="35677"/>
    <lineage>
        <taxon>Eukaryota</taxon>
        <taxon>Sar</taxon>
        <taxon>Stramenopiles</taxon>
        <taxon>Ochrophyta</taxon>
        <taxon>Pelagophyceae</taxon>
        <taxon>Pelagomonadales</taxon>
        <taxon>Pelagomonadaceae</taxon>
        <taxon>Pelagomonas</taxon>
    </lineage>
</organism>
<evidence type="ECO:0000313" key="2">
    <source>
        <dbReference type="EMBL" id="CAE0697732.1"/>
    </source>
</evidence>
<evidence type="ECO:0000313" key="3">
    <source>
        <dbReference type="EMBL" id="CAH0378051.1"/>
    </source>
</evidence>
<dbReference type="PANTHER" id="PTHR38758:SF1">
    <property type="entry name" value="PROTEIN, PUTATIVE-RELATED"/>
    <property type="match status" value="1"/>
</dbReference>
<gene>
    <name evidence="2" type="ORF">PCAL00307_LOCUS13168</name>
    <name evidence="3" type="ORF">PECAL_5P25700</name>
</gene>
<sequence>MRRLACVVAALARATKEYEESFAEDLFGNLELYEQAALNGDLTNAEARRARLVEDLDARWAATEGNNPNKVVPELWDERVDDGWFDEPPPVDESIWIPNRHGIEESDEVRCKLDCHAPSCARIGMDVTQERSCKWGKWKPTVFNGASNEGGPSAPLGRTNKEPCQHSGYFPLYCSRTWAQAQSPSGKAYAAAGTSHLFAPAGLDEQDVFEGGYSGDAERCEKQCMLTVTQTPDTRPIISDVPFNISNVTDASAKKHNATWVAEQDAEREEHHRIAVEAEAKVRARAEEEKRKEKEAKAKALKVEQEVKEQRRLLAEAEEAARQHALKQEKAKAREKAEAEAARVAQAKREKERARVAAEAAAAAEVKKAAEEAASEKKKLQAQRLAEAAEKAKAAEKQRLAENARRAAAEQALLAKEAERKKKREAARLAAEKQAAAEAAEAKRLTEEAKVNATRKAEADRALAAEKVAQAEAAHSETAKRRSARAAAGKSPQAKRVERAEAEAIRTANAKLEALKTAGHTIKKSQAGGKCGVDDDCVSPLQCSKGDKEPYPTCKKKR</sequence>
<name>A0A7S3ZYR0_9STRA</name>
<dbReference type="Proteomes" id="UP000789595">
    <property type="component" value="Unassembled WGS sequence"/>
</dbReference>